<dbReference type="Proteomes" id="UP000242525">
    <property type="component" value="Unassembled WGS sequence"/>
</dbReference>
<keyword evidence="2 4" id="KW-0689">Ribosomal protein</keyword>
<dbReference type="GO" id="GO:0005762">
    <property type="term" value="C:mitochondrial large ribosomal subunit"/>
    <property type="evidence" value="ECO:0007669"/>
    <property type="project" value="TreeGrafter"/>
</dbReference>
<dbReference type="InterPro" id="IPR036394">
    <property type="entry name" value="Ribosomal_uL22_sf"/>
</dbReference>
<accession>A0A0J9X9N0</accession>
<dbReference type="GO" id="GO:0003735">
    <property type="term" value="F:structural constituent of ribosome"/>
    <property type="evidence" value="ECO:0007669"/>
    <property type="project" value="InterPro"/>
</dbReference>
<dbReference type="GO" id="GO:0006412">
    <property type="term" value="P:translation"/>
    <property type="evidence" value="ECO:0007669"/>
    <property type="project" value="InterPro"/>
</dbReference>
<name>A0A0J9X9N0_GEOCN</name>
<comment type="caution">
    <text evidence="5">The sequence shown here is derived from an EMBL/GenBank/DDBJ whole genome shotgun (WGS) entry which is preliminary data.</text>
</comment>
<dbReference type="STRING" id="1173061.A0A0J9X9N0"/>
<sequence length="305" mass="34781">MFARAVQSNLKALVAGQRQSVSSIPVARYMHTSLMLRKEEPVGGSLFGNFTKQTGASRLDTLVSAADEGNTPAAADAEDAAVPDYRKIDFSKDPEVLAHNYPTPKKAPELLLSDLKQRLYDAAMSSPGGYDKNTPIELDGKKYILHLTKQEQELLEPSVYLRSYRIKGTAKKGTIFTRVLRNMDLKQAINQCHFSPKRISRDVEEMLLRGLDEAKRLDLDPNDLYINQIWVGKEPYTQKRLDCKGRGKTGLIEHKNIHVRVILKTKESRQKFLEAKKERVFGRKVWQQHHNTPIQVYRGSSQYQW</sequence>
<organism evidence="5 6">
    <name type="scientific">Geotrichum candidum</name>
    <name type="common">Oospora lactis</name>
    <name type="synonym">Dipodascus geotrichum</name>
    <dbReference type="NCBI Taxonomy" id="1173061"/>
    <lineage>
        <taxon>Eukaryota</taxon>
        <taxon>Fungi</taxon>
        <taxon>Dikarya</taxon>
        <taxon>Ascomycota</taxon>
        <taxon>Saccharomycotina</taxon>
        <taxon>Dipodascomycetes</taxon>
        <taxon>Dipodascales</taxon>
        <taxon>Dipodascaceae</taxon>
        <taxon>Geotrichum</taxon>
    </lineage>
</organism>
<keyword evidence="6" id="KW-1185">Reference proteome</keyword>
<evidence type="ECO:0000313" key="5">
    <source>
        <dbReference type="EMBL" id="CDO54127.1"/>
    </source>
</evidence>
<evidence type="ECO:0000256" key="3">
    <source>
        <dbReference type="ARBA" id="ARBA00023274"/>
    </source>
</evidence>
<dbReference type="PANTHER" id="PTHR13501">
    <property type="entry name" value="CHLOROPLAST 50S RIBOSOMAL PROTEIN L22-RELATED"/>
    <property type="match status" value="1"/>
</dbReference>
<dbReference type="PANTHER" id="PTHR13501:SF8">
    <property type="entry name" value="LARGE RIBOSOMAL SUBUNIT PROTEIN UL22M"/>
    <property type="match status" value="1"/>
</dbReference>
<evidence type="ECO:0000256" key="2">
    <source>
        <dbReference type="ARBA" id="ARBA00022980"/>
    </source>
</evidence>
<evidence type="ECO:0000256" key="1">
    <source>
        <dbReference type="ARBA" id="ARBA00009451"/>
    </source>
</evidence>
<dbReference type="AlphaFoldDB" id="A0A0J9X9N0"/>
<evidence type="ECO:0000313" key="6">
    <source>
        <dbReference type="Proteomes" id="UP000242525"/>
    </source>
</evidence>
<dbReference type="Gene3D" id="3.90.470.10">
    <property type="entry name" value="Ribosomal protein L22/L17"/>
    <property type="match status" value="1"/>
</dbReference>
<dbReference type="InterPro" id="IPR001063">
    <property type="entry name" value="Ribosomal_uL22"/>
</dbReference>
<evidence type="ECO:0000256" key="4">
    <source>
        <dbReference type="RuleBase" id="RU004005"/>
    </source>
</evidence>
<dbReference type="OrthoDB" id="416470at2759"/>
<reference evidence="5" key="1">
    <citation type="submission" date="2014-03" db="EMBL/GenBank/DDBJ databases">
        <authorList>
            <person name="Casaregola S."/>
        </authorList>
    </citation>
    <scope>NUCLEOTIDE SEQUENCE [LARGE SCALE GENOMIC DNA]</scope>
    <source>
        <strain evidence="5">CLIB 918</strain>
    </source>
</reference>
<keyword evidence="3 4" id="KW-0687">Ribonucleoprotein</keyword>
<protein>
    <submittedName>
        <fullName evidence="5">Similar to Saccharomyces cerevisiae YNL177C MRPL22 Mitochondrial ribosomal protein of the large subunit</fullName>
    </submittedName>
</protein>
<dbReference type="SUPFAM" id="SSF54843">
    <property type="entry name" value="Ribosomal protein L22"/>
    <property type="match status" value="1"/>
</dbReference>
<gene>
    <name evidence="5" type="ORF">BN980_GECA06s05070g</name>
</gene>
<dbReference type="CDD" id="cd00336">
    <property type="entry name" value="Ribosomal_L22"/>
    <property type="match status" value="1"/>
</dbReference>
<dbReference type="InterPro" id="IPR047867">
    <property type="entry name" value="Ribosomal_uL22_bac/org-type"/>
</dbReference>
<comment type="similarity">
    <text evidence="1 4">Belongs to the universal ribosomal protein uL22 family.</text>
</comment>
<dbReference type="EMBL" id="CCBN010000006">
    <property type="protein sequence ID" value="CDO54127.1"/>
    <property type="molecule type" value="Genomic_DNA"/>
</dbReference>
<dbReference type="Pfam" id="PF00237">
    <property type="entry name" value="Ribosomal_L22"/>
    <property type="match status" value="1"/>
</dbReference>
<proteinExistence type="inferred from homology"/>